<keyword evidence="3" id="KW-1185">Reference proteome</keyword>
<dbReference type="Pfam" id="PF18743">
    <property type="entry name" value="AHJR-like"/>
    <property type="match status" value="1"/>
</dbReference>
<reference evidence="2" key="1">
    <citation type="submission" date="2021-04" db="EMBL/GenBank/DDBJ databases">
        <title>Genome based classification of Actinospica acidithermotolerans sp. nov., an actinobacterium isolated from an Indonesian hot spring.</title>
        <authorList>
            <person name="Kusuma A.B."/>
            <person name="Putra K.E."/>
            <person name="Nafisah S."/>
            <person name="Loh J."/>
            <person name="Nouioui I."/>
            <person name="Goodfellow M."/>
        </authorList>
    </citation>
    <scope>NUCLEOTIDE SEQUENCE</scope>
    <source>
        <strain evidence="2">MGRD01-02</strain>
    </source>
</reference>
<sequence>MTSESSTLENELQSVLAQYRADGYEVLREGAPAEIRDFLHGFVPDYVAVKGEEVVLFEVRRAGAGSKQGDAALKELTSLIPRHKNWRIELVWLGRERPRVLARDKARQVLADARRVAEVSLPAALLLAFAAAEAAVEYLLAPALGREEAYGLGSVRGRLTEAESLGVISPRHYEALSEASDLRNQVAHVQVTDVPRAVVDSLFETVELLTGEGYASLDAMIDWFRGEFENPAEHVPYDSRDGGYQYINGSYEPEDVLTDQFPGADPLDRAEAAASLAAEAFEWVRKGDY</sequence>
<evidence type="ECO:0000313" key="2">
    <source>
        <dbReference type="EMBL" id="MBR7830463.1"/>
    </source>
</evidence>
<organism evidence="2 3">
    <name type="scientific">Actinospica acidithermotolerans</name>
    <dbReference type="NCBI Taxonomy" id="2828514"/>
    <lineage>
        <taxon>Bacteria</taxon>
        <taxon>Bacillati</taxon>
        <taxon>Actinomycetota</taxon>
        <taxon>Actinomycetes</taxon>
        <taxon>Catenulisporales</taxon>
        <taxon>Actinospicaceae</taxon>
        <taxon>Actinospica</taxon>
    </lineage>
</organism>
<dbReference type="EMBL" id="JAGSOH010000133">
    <property type="protein sequence ID" value="MBR7830463.1"/>
    <property type="molecule type" value="Genomic_DNA"/>
</dbReference>
<name>A0A941EHF6_9ACTN</name>
<dbReference type="Proteomes" id="UP000676325">
    <property type="component" value="Unassembled WGS sequence"/>
</dbReference>
<evidence type="ECO:0000313" key="3">
    <source>
        <dbReference type="Proteomes" id="UP000676325"/>
    </source>
</evidence>
<proteinExistence type="predicted"/>
<comment type="caution">
    <text evidence="2">The sequence shown here is derived from an EMBL/GenBank/DDBJ whole genome shotgun (WGS) entry which is preliminary data.</text>
</comment>
<gene>
    <name evidence="2" type="ORF">KDK95_29450</name>
</gene>
<protein>
    <recommendedName>
        <fullName evidence="1">REase AHJR-like domain-containing protein</fullName>
    </recommendedName>
</protein>
<feature type="domain" description="REase AHJR-like" evidence="1">
    <location>
        <begin position="4"/>
        <end position="120"/>
    </location>
</feature>
<dbReference type="RefSeq" id="WP_212521589.1">
    <property type="nucleotide sequence ID" value="NZ_JAGSOH010000133.1"/>
</dbReference>
<accession>A0A941EHF6</accession>
<dbReference type="AlphaFoldDB" id="A0A941EHF6"/>
<dbReference type="InterPro" id="IPR040902">
    <property type="entry name" value="AHJR-like"/>
</dbReference>
<evidence type="ECO:0000259" key="1">
    <source>
        <dbReference type="Pfam" id="PF18743"/>
    </source>
</evidence>